<proteinExistence type="predicted"/>
<protein>
    <submittedName>
        <fullName evidence="1">Uncharacterized protein</fullName>
    </submittedName>
</protein>
<evidence type="ECO:0000313" key="2">
    <source>
        <dbReference type="Proteomes" id="UP000238326"/>
    </source>
</evidence>
<evidence type="ECO:0000313" key="1">
    <source>
        <dbReference type="EMBL" id="PRD68746.1"/>
    </source>
</evidence>
<name>A0A2S9KEA2_9BURK</name>
<gene>
    <name evidence="1" type="ORF">C6P61_09600</name>
</gene>
<dbReference type="RefSeq" id="WP_105729705.1">
    <property type="nucleotide sequence ID" value="NZ_PVLR01000024.1"/>
</dbReference>
<keyword evidence="2" id="KW-1185">Reference proteome</keyword>
<dbReference type="EMBL" id="PVLR01000024">
    <property type="protein sequence ID" value="PRD68746.1"/>
    <property type="molecule type" value="Genomic_DNA"/>
</dbReference>
<organism evidence="1 2">
    <name type="scientific">Malikia spinosa</name>
    <dbReference type="NCBI Taxonomy" id="86180"/>
    <lineage>
        <taxon>Bacteria</taxon>
        <taxon>Pseudomonadati</taxon>
        <taxon>Pseudomonadota</taxon>
        <taxon>Betaproteobacteria</taxon>
        <taxon>Burkholderiales</taxon>
        <taxon>Comamonadaceae</taxon>
        <taxon>Malikia</taxon>
    </lineage>
</organism>
<dbReference type="AlphaFoldDB" id="A0A2S9KEA2"/>
<sequence>MNLMRFLDSGIDRIKQSESDRVAERLRRDWMSALLADETRAWMNLGQVDRGALRGVLGLLALAGFCHLHDGHDQDAPAMRVIRSAISAGEQCGHGGSVITREAAQAFASAASRAREIFRTASLGAIKATVLTVNNRLLQGGPSSPRWNQIRI</sequence>
<comment type="caution">
    <text evidence="1">The sequence shown here is derived from an EMBL/GenBank/DDBJ whole genome shotgun (WGS) entry which is preliminary data.</text>
</comment>
<accession>A0A2S9KEA2</accession>
<reference evidence="1 2" key="1">
    <citation type="submission" date="2018-03" db="EMBL/GenBank/DDBJ databases">
        <title>Comparative genomics illustrates the genes involved in a hyperalkaliphilic mechanisms of Serpentinomonas isolated from highly-alkaline calcium-rich serpentinized springs.</title>
        <authorList>
            <person name="Suzuki S."/>
            <person name="Ishii S."/>
            <person name="Walworth N."/>
            <person name="Bird L."/>
            <person name="Kuenen J.G."/>
            <person name="Nealson K.H."/>
        </authorList>
    </citation>
    <scope>NUCLEOTIDE SEQUENCE [LARGE SCALE GENOMIC DNA]</scope>
    <source>
        <strain evidence="1 2">83</strain>
    </source>
</reference>
<dbReference type="Proteomes" id="UP000238326">
    <property type="component" value="Unassembled WGS sequence"/>
</dbReference>